<dbReference type="EMBL" id="CP024768">
    <property type="protein sequence ID" value="QGY30391.1"/>
    <property type="molecule type" value="Genomic_DNA"/>
</dbReference>
<dbReference type="Proteomes" id="UP000502005">
    <property type="component" value="Chromosome"/>
</dbReference>
<dbReference type="SUPFAM" id="SSF53335">
    <property type="entry name" value="S-adenosyl-L-methionine-dependent methyltransferases"/>
    <property type="match status" value="1"/>
</dbReference>
<organism evidence="4 5">
    <name type="scientific">Pantoea cypripedii</name>
    <name type="common">Pectobacterium cypripedii</name>
    <name type="synonym">Erwinia cypripedii</name>
    <dbReference type="NCBI Taxonomy" id="55209"/>
    <lineage>
        <taxon>Bacteria</taxon>
        <taxon>Pseudomonadati</taxon>
        <taxon>Pseudomonadota</taxon>
        <taxon>Gammaproteobacteria</taxon>
        <taxon>Enterobacterales</taxon>
        <taxon>Erwiniaceae</taxon>
        <taxon>Pantoea</taxon>
    </lineage>
</organism>
<evidence type="ECO:0000313" key="5">
    <source>
        <dbReference type="Proteomes" id="UP000502005"/>
    </source>
</evidence>
<dbReference type="CDD" id="cd02440">
    <property type="entry name" value="AdoMet_MTases"/>
    <property type="match status" value="1"/>
</dbReference>
<keyword evidence="1 4" id="KW-0489">Methyltransferase</keyword>
<proteinExistence type="predicted"/>
<dbReference type="AlphaFoldDB" id="A0A6B9FZM4"/>
<evidence type="ECO:0000256" key="2">
    <source>
        <dbReference type="ARBA" id="ARBA00022679"/>
    </source>
</evidence>
<evidence type="ECO:0000313" key="4">
    <source>
        <dbReference type="EMBL" id="QGY30391.1"/>
    </source>
</evidence>
<keyword evidence="2 4" id="KW-0808">Transferase</keyword>
<dbReference type="GO" id="GO:0008168">
    <property type="term" value="F:methyltransferase activity"/>
    <property type="evidence" value="ECO:0007669"/>
    <property type="project" value="UniProtKB-KW"/>
</dbReference>
<dbReference type="InterPro" id="IPR029063">
    <property type="entry name" value="SAM-dependent_MTases_sf"/>
</dbReference>
<dbReference type="Pfam" id="PF13847">
    <property type="entry name" value="Methyltransf_31"/>
    <property type="match status" value="1"/>
</dbReference>
<evidence type="ECO:0000256" key="1">
    <source>
        <dbReference type="ARBA" id="ARBA00022603"/>
    </source>
</evidence>
<gene>
    <name evidence="4" type="ORF">CUN67_16235</name>
</gene>
<feature type="domain" description="Methyltransferase" evidence="3">
    <location>
        <begin position="46"/>
        <end position="155"/>
    </location>
</feature>
<dbReference type="PANTHER" id="PTHR44942:SF4">
    <property type="entry name" value="METHYLTRANSFERASE TYPE 11 DOMAIN-CONTAINING PROTEIN"/>
    <property type="match status" value="1"/>
</dbReference>
<accession>A0A6B9FZM4</accession>
<name>A0A6B9FZM4_PANCY</name>
<evidence type="ECO:0000259" key="3">
    <source>
        <dbReference type="Pfam" id="PF13847"/>
    </source>
</evidence>
<dbReference type="InterPro" id="IPR025714">
    <property type="entry name" value="Methyltranfer_dom"/>
</dbReference>
<dbReference type="PANTHER" id="PTHR44942">
    <property type="entry name" value="METHYLTRANSF_11 DOMAIN-CONTAINING PROTEIN"/>
    <property type="match status" value="1"/>
</dbReference>
<dbReference type="Gene3D" id="3.40.50.150">
    <property type="entry name" value="Vaccinia Virus protein VP39"/>
    <property type="match status" value="1"/>
</dbReference>
<dbReference type="RefSeq" id="WP_208716319.1">
    <property type="nucleotide sequence ID" value="NZ_CP024768.1"/>
</dbReference>
<dbReference type="InterPro" id="IPR051052">
    <property type="entry name" value="Diverse_substrate_MTase"/>
</dbReference>
<dbReference type="GO" id="GO:0032259">
    <property type="term" value="P:methylation"/>
    <property type="evidence" value="ECO:0007669"/>
    <property type="project" value="UniProtKB-KW"/>
</dbReference>
<reference evidence="4 5" key="1">
    <citation type="submission" date="2017-11" db="EMBL/GenBank/DDBJ databases">
        <title>Genome sequence of Pantoea cypripedii NE1.</title>
        <authorList>
            <person name="Nascimento F.X."/>
        </authorList>
    </citation>
    <scope>NUCLEOTIDE SEQUENCE [LARGE SCALE GENOMIC DNA]</scope>
    <source>
        <strain evidence="4 5">NE1</strain>
    </source>
</reference>
<sequence>MLVEQTMNININAMSYPDFLGFLGVDNTPPGGIFTLDYWIEKSSINADSHLLDLACSTGFSARNIVNKTGCHATGVDISARSIEAASQISIQNNLSERVNFFLGNAESLSLADDCFSHITAGCCFGFFSNKKAALREAKRVLKKDGYLCISSFYYDSKPDDEILSLVEKYIGFRPDVIWDYNYWVNFFSEEFLIVHEELFDLPVYSEDEIEENVNRSVCERPAFKFLSQEQQQVAFDRYFDTRLILNEHAKYQSVALWVMRVNK</sequence>
<protein>
    <submittedName>
        <fullName evidence="4">Methyltransferase type 11</fullName>
    </submittedName>
</protein>